<keyword evidence="8" id="KW-0732">Signal</keyword>
<feature type="domain" description="Ferric oxidoreductase" evidence="9">
    <location>
        <begin position="46"/>
        <end position="191"/>
    </location>
</feature>
<dbReference type="PANTHER" id="PTHR32361">
    <property type="entry name" value="FERRIC/CUPRIC REDUCTASE TRANSMEMBRANE COMPONENT"/>
    <property type="match status" value="1"/>
</dbReference>
<feature type="transmembrane region" description="Helical" evidence="7">
    <location>
        <begin position="422"/>
        <end position="442"/>
    </location>
</feature>
<keyword evidence="2" id="KW-0813">Transport</keyword>
<feature type="signal peptide" evidence="8">
    <location>
        <begin position="1"/>
        <end position="16"/>
    </location>
</feature>
<comment type="caution">
    <text evidence="10">The sequence shown here is derived from an EMBL/GenBank/DDBJ whole genome shotgun (WGS) entry which is preliminary data.</text>
</comment>
<comment type="subcellular location">
    <subcellularLocation>
        <location evidence="1">Membrane</location>
        <topology evidence="1">Multi-pass membrane protein</topology>
    </subcellularLocation>
</comment>
<evidence type="ECO:0000256" key="6">
    <source>
        <dbReference type="SAM" id="MobiDB-lite"/>
    </source>
</evidence>
<keyword evidence="11" id="KW-1185">Reference proteome</keyword>
<keyword evidence="3 7" id="KW-0812">Transmembrane</keyword>
<evidence type="ECO:0000256" key="5">
    <source>
        <dbReference type="ARBA" id="ARBA00023136"/>
    </source>
</evidence>
<proteinExistence type="predicted"/>
<feature type="transmembrane region" description="Helical" evidence="7">
    <location>
        <begin position="143"/>
        <end position="165"/>
    </location>
</feature>
<evidence type="ECO:0000256" key="2">
    <source>
        <dbReference type="ARBA" id="ARBA00022448"/>
    </source>
</evidence>
<dbReference type="Proteomes" id="UP001165060">
    <property type="component" value="Unassembled WGS sequence"/>
</dbReference>
<feature type="compositionally biased region" description="Basic and acidic residues" evidence="6">
    <location>
        <begin position="491"/>
        <end position="505"/>
    </location>
</feature>
<feature type="transmembrane region" description="Helical" evidence="7">
    <location>
        <begin position="462"/>
        <end position="483"/>
    </location>
</feature>
<evidence type="ECO:0000256" key="8">
    <source>
        <dbReference type="SAM" id="SignalP"/>
    </source>
</evidence>
<dbReference type="Pfam" id="PF01794">
    <property type="entry name" value="Ferric_reduct"/>
    <property type="match status" value="1"/>
</dbReference>
<evidence type="ECO:0000313" key="10">
    <source>
        <dbReference type="EMBL" id="GMI31226.1"/>
    </source>
</evidence>
<dbReference type="InterPro" id="IPR039261">
    <property type="entry name" value="FNR_nucleotide-bd"/>
</dbReference>
<evidence type="ECO:0000256" key="1">
    <source>
        <dbReference type="ARBA" id="ARBA00004141"/>
    </source>
</evidence>
<evidence type="ECO:0000256" key="3">
    <source>
        <dbReference type="ARBA" id="ARBA00022692"/>
    </source>
</evidence>
<keyword evidence="5 7" id="KW-0472">Membrane</keyword>
<dbReference type="InterPro" id="IPR013130">
    <property type="entry name" value="Fe3_Rdtase_TM_dom"/>
</dbReference>
<dbReference type="InterPro" id="IPR051410">
    <property type="entry name" value="Ferric/Cupric_Reductase"/>
</dbReference>
<sequence>MLNVVPILIAALTTFSFPLSDNCPTALDGDCDALALLLDAVSLSAGRLARLDLGVCLLLATQGESSWLLDSTYNKLKLPEAIPLHRIVGWWCVAQSALHSVGYAAFYYHTGGARSLWLNIAPAPYTDEELATLKLKNGAWNSLGLVNGFGTLAFLSSVALLVPALPWIRQRCYHVFQRLHLPVAALFVLCCALHDLPILLFAVPGIATSYIGRPRWRRLPATATVLPGTSGPWVELAVKGCGGATAPRGQWASLRVLPLGTEAHPLSLTLACDGGGAGAVVVTAQAGDWSRALVALAETQEGFEVEMAGPFGFGGGGWSLLEREPGTRLLLLAGGTGVTGWLPGLAHCRRPACHLVWCVQTAADYAALAERLPPGGGGVDVTVFVTRAAPDAPLQSLQSRASLRGRASVPAPASPASSSAELVALGAALAGLVACYWGYGLHSPGGGGGVASYIWNERCLPIVYVGLSMVLGVAVGSSVLACARARGRADTEKDPLLPTQEDREGGSGSGGAHVVRSGRPDLDALVRAAASAAAEEQQRLVVAACGPVALVRAAERSVAAARRVSGVHVEFSGTESRW</sequence>
<feature type="region of interest" description="Disordered" evidence="6">
    <location>
        <begin position="491"/>
        <end position="514"/>
    </location>
</feature>
<organism evidence="10 11">
    <name type="scientific">Tetraparma gracilis</name>
    <dbReference type="NCBI Taxonomy" id="2962635"/>
    <lineage>
        <taxon>Eukaryota</taxon>
        <taxon>Sar</taxon>
        <taxon>Stramenopiles</taxon>
        <taxon>Ochrophyta</taxon>
        <taxon>Bolidophyceae</taxon>
        <taxon>Parmales</taxon>
        <taxon>Triparmaceae</taxon>
        <taxon>Tetraparma</taxon>
    </lineage>
</organism>
<name>A0ABQ6MQY7_9STRA</name>
<dbReference type="EMBL" id="BRYB01000498">
    <property type="protein sequence ID" value="GMI31226.1"/>
    <property type="molecule type" value="Genomic_DNA"/>
</dbReference>
<evidence type="ECO:0000256" key="4">
    <source>
        <dbReference type="ARBA" id="ARBA00022989"/>
    </source>
</evidence>
<evidence type="ECO:0000256" key="7">
    <source>
        <dbReference type="SAM" id="Phobius"/>
    </source>
</evidence>
<feature type="transmembrane region" description="Helical" evidence="7">
    <location>
        <begin position="185"/>
        <end position="211"/>
    </location>
</feature>
<dbReference type="SUPFAM" id="SSF52343">
    <property type="entry name" value="Ferredoxin reductase-like, C-terminal NADP-linked domain"/>
    <property type="match status" value="1"/>
</dbReference>
<accession>A0ABQ6MQY7</accession>
<feature type="chain" id="PRO_5046263297" description="Ferric oxidoreductase domain-containing protein" evidence="8">
    <location>
        <begin position="17"/>
        <end position="578"/>
    </location>
</feature>
<gene>
    <name evidence="10" type="ORF">TeGR_g7160</name>
</gene>
<protein>
    <recommendedName>
        <fullName evidence="9">Ferric oxidoreductase domain-containing protein</fullName>
    </recommendedName>
</protein>
<dbReference type="Gene3D" id="3.40.50.80">
    <property type="entry name" value="Nucleotide-binding domain of ferredoxin-NADP reductase (FNR) module"/>
    <property type="match status" value="1"/>
</dbReference>
<keyword evidence="4 7" id="KW-1133">Transmembrane helix</keyword>
<evidence type="ECO:0000259" key="9">
    <source>
        <dbReference type="Pfam" id="PF01794"/>
    </source>
</evidence>
<reference evidence="10 11" key="1">
    <citation type="journal article" date="2023" name="Commun. Biol.">
        <title>Genome analysis of Parmales, the sister group of diatoms, reveals the evolutionary specialization of diatoms from phago-mixotrophs to photoautotrophs.</title>
        <authorList>
            <person name="Ban H."/>
            <person name="Sato S."/>
            <person name="Yoshikawa S."/>
            <person name="Yamada K."/>
            <person name="Nakamura Y."/>
            <person name="Ichinomiya M."/>
            <person name="Sato N."/>
            <person name="Blanc-Mathieu R."/>
            <person name="Endo H."/>
            <person name="Kuwata A."/>
            <person name="Ogata H."/>
        </authorList>
    </citation>
    <scope>NUCLEOTIDE SEQUENCE [LARGE SCALE GENOMIC DNA]</scope>
</reference>
<evidence type="ECO:0000313" key="11">
    <source>
        <dbReference type="Proteomes" id="UP001165060"/>
    </source>
</evidence>